<reference evidence="3 4" key="1">
    <citation type="journal article" date="2019" name="Int. J. Syst. Evol. Microbiol.">
        <title>The Global Catalogue of Microorganisms (GCM) 10K type strain sequencing project: providing services to taxonomists for standard genome sequencing and annotation.</title>
        <authorList>
            <consortium name="The Broad Institute Genomics Platform"/>
            <consortium name="The Broad Institute Genome Sequencing Center for Infectious Disease"/>
            <person name="Wu L."/>
            <person name="Ma J."/>
        </authorList>
    </citation>
    <scope>NUCLEOTIDE SEQUENCE [LARGE SCALE GENOMIC DNA]</scope>
    <source>
        <strain evidence="3 4">JCM 6833</strain>
    </source>
</reference>
<keyword evidence="4" id="KW-1185">Reference proteome</keyword>
<gene>
    <name evidence="3" type="ORF">GCM10010411_13360</name>
</gene>
<feature type="signal peptide" evidence="1">
    <location>
        <begin position="1"/>
        <end position="31"/>
    </location>
</feature>
<dbReference type="EMBL" id="BAAATD010000001">
    <property type="protein sequence ID" value="GAA2581983.1"/>
    <property type="molecule type" value="Genomic_DNA"/>
</dbReference>
<keyword evidence="1" id="KW-0732">Signal</keyword>
<dbReference type="InterPro" id="IPR039448">
    <property type="entry name" value="Beta_helix"/>
</dbReference>
<dbReference type="Proteomes" id="UP001501509">
    <property type="component" value="Unassembled WGS sequence"/>
</dbReference>
<dbReference type="SUPFAM" id="SSF51126">
    <property type="entry name" value="Pectin lyase-like"/>
    <property type="match status" value="1"/>
</dbReference>
<dbReference type="InterPro" id="IPR012334">
    <property type="entry name" value="Pectin_lyas_fold"/>
</dbReference>
<comment type="caution">
    <text evidence="3">The sequence shown here is derived from an EMBL/GenBank/DDBJ whole genome shotgun (WGS) entry which is preliminary data.</text>
</comment>
<dbReference type="Pfam" id="PF13229">
    <property type="entry name" value="Beta_helix"/>
    <property type="match status" value="1"/>
</dbReference>
<dbReference type="InterPro" id="IPR006626">
    <property type="entry name" value="PbH1"/>
</dbReference>
<dbReference type="Gene3D" id="2.160.20.10">
    <property type="entry name" value="Single-stranded right-handed beta-helix, Pectin lyase-like"/>
    <property type="match status" value="1"/>
</dbReference>
<name>A0ABN3PGN8_9ACTN</name>
<proteinExistence type="predicted"/>
<dbReference type="SMART" id="SM00710">
    <property type="entry name" value="PbH1"/>
    <property type="match status" value="3"/>
</dbReference>
<feature type="domain" description="Right handed beta helix" evidence="2">
    <location>
        <begin position="64"/>
        <end position="213"/>
    </location>
</feature>
<dbReference type="InterPro" id="IPR011050">
    <property type="entry name" value="Pectin_lyase_fold/virulence"/>
</dbReference>
<feature type="chain" id="PRO_5047119820" description="Right handed beta helix domain-containing protein" evidence="1">
    <location>
        <begin position="32"/>
        <end position="249"/>
    </location>
</feature>
<evidence type="ECO:0000256" key="1">
    <source>
        <dbReference type="SAM" id="SignalP"/>
    </source>
</evidence>
<evidence type="ECO:0000259" key="2">
    <source>
        <dbReference type="Pfam" id="PF13229"/>
    </source>
</evidence>
<evidence type="ECO:0000313" key="3">
    <source>
        <dbReference type="EMBL" id="GAA2581983.1"/>
    </source>
</evidence>
<dbReference type="RefSeq" id="WP_344538626.1">
    <property type="nucleotide sequence ID" value="NZ_BAAATD010000001.1"/>
</dbReference>
<accession>A0ABN3PGN8</accession>
<sequence length="249" mass="26121">MTSRLTSSGTLVLTGAAMSGALALAAGPASAATHPAAPTSAAADGYVGPCSGYALCIHNKRSATRLTIKGKKYLGKRNGISIRNSRNVTIRGNTFRGFAANNTYAGVHVRGKSTGIIIENNTFQNIKNTSPRDNGWAHGVYIVDSDGTKVIGNNKFIGIEGDPVRVRDGSDRTIVSGNTFNGAGARALFSDWHSGREACGKNNVFKNNKYKGVPGRSGAAGYKRGSTVSLVYTFFCPPSIKNGGGNRKF</sequence>
<protein>
    <recommendedName>
        <fullName evidence="2">Right handed beta helix domain-containing protein</fullName>
    </recommendedName>
</protein>
<organism evidence="3 4">
    <name type="scientific">Actinomadura fulvescens</name>
    <dbReference type="NCBI Taxonomy" id="46160"/>
    <lineage>
        <taxon>Bacteria</taxon>
        <taxon>Bacillati</taxon>
        <taxon>Actinomycetota</taxon>
        <taxon>Actinomycetes</taxon>
        <taxon>Streptosporangiales</taxon>
        <taxon>Thermomonosporaceae</taxon>
        <taxon>Actinomadura</taxon>
    </lineage>
</organism>
<evidence type="ECO:0000313" key="4">
    <source>
        <dbReference type="Proteomes" id="UP001501509"/>
    </source>
</evidence>